<keyword evidence="4 6" id="KW-1133">Transmembrane helix</keyword>
<evidence type="ECO:0000259" key="8">
    <source>
        <dbReference type="Pfam" id="PF05140"/>
    </source>
</evidence>
<feature type="transmembrane region" description="Helical" evidence="6">
    <location>
        <begin position="9"/>
        <end position="27"/>
    </location>
</feature>
<comment type="caution">
    <text evidence="9">The sequence shown here is derived from an EMBL/GenBank/DDBJ whole genome shotgun (WGS) entry which is preliminary data.</text>
</comment>
<organism evidence="9 10">
    <name type="scientific">Phocaeicola plebeius</name>
    <dbReference type="NCBI Taxonomy" id="310297"/>
    <lineage>
        <taxon>Bacteria</taxon>
        <taxon>Pseudomonadati</taxon>
        <taxon>Bacteroidota</taxon>
        <taxon>Bacteroidia</taxon>
        <taxon>Bacteroidales</taxon>
        <taxon>Bacteroidaceae</taxon>
        <taxon>Phocaeicola</taxon>
    </lineage>
</organism>
<dbReference type="AlphaFoldDB" id="A0A3E4N268"/>
<evidence type="ECO:0000256" key="6">
    <source>
        <dbReference type="SAM" id="Phobius"/>
    </source>
</evidence>
<dbReference type="InterPro" id="IPR007816">
    <property type="entry name" value="ResB-like_domain"/>
</dbReference>
<gene>
    <name evidence="9" type="ORF">DXD04_07600</name>
</gene>
<feature type="transmembrane region" description="Helical" evidence="6">
    <location>
        <begin position="601"/>
        <end position="625"/>
    </location>
</feature>
<dbReference type="GO" id="GO:0020037">
    <property type="term" value="F:heme binding"/>
    <property type="evidence" value="ECO:0007669"/>
    <property type="project" value="InterPro"/>
</dbReference>
<feature type="transmembrane region" description="Helical" evidence="6">
    <location>
        <begin position="235"/>
        <end position="256"/>
    </location>
</feature>
<evidence type="ECO:0000256" key="1">
    <source>
        <dbReference type="ARBA" id="ARBA00004141"/>
    </source>
</evidence>
<evidence type="ECO:0000256" key="3">
    <source>
        <dbReference type="ARBA" id="ARBA00022748"/>
    </source>
</evidence>
<evidence type="ECO:0000256" key="2">
    <source>
        <dbReference type="ARBA" id="ARBA00022692"/>
    </source>
</evidence>
<evidence type="ECO:0000313" key="9">
    <source>
        <dbReference type="EMBL" id="RGK56105.1"/>
    </source>
</evidence>
<dbReference type="Pfam" id="PF05140">
    <property type="entry name" value="ResB"/>
    <property type="match status" value="1"/>
</dbReference>
<dbReference type="EMBL" id="QSQT01000012">
    <property type="protein sequence ID" value="RGK56105.1"/>
    <property type="molecule type" value="Genomic_DNA"/>
</dbReference>
<feature type="transmembrane region" description="Helical" evidence="6">
    <location>
        <begin position="640"/>
        <end position="658"/>
    </location>
</feature>
<evidence type="ECO:0000259" key="7">
    <source>
        <dbReference type="Pfam" id="PF01578"/>
    </source>
</evidence>
<evidence type="ECO:0000256" key="4">
    <source>
        <dbReference type="ARBA" id="ARBA00022989"/>
    </source>
</evidence>
<evidence type="ECO:0000313" key="10">
    <source>
        <dbReference type="Proteomes" id="UP000260862"/>
    </source>
</evidence>
<feature type="transmembrane region" description="Helical" evidence="6">
    <location>
        <begin position="470"/>
        <end position="492"/>
    </location>
</feature>
<feature type="transmembrane region" description="Helical" evidence="6">
    <location>
        <begin position="564"/>
        <end position="589"/>
    </location>
</feature>
<sequence>MKERLWKNVWVVLYVVLMGVLAIATFLEHAYGTTFVQTHIYHACWFCGLWGALAFGLVRACGKCRLWKRLPVLWWHGSLLVILGGAMLTYLTGEKGYVHLVQGQEVKSFIRTSDQQTRMLPFSLSLDSFRVVYYPGTEAPSDYKSYVSYKVNGKWKEEVISMNHILSVEGYRFYQSSYEPDLSGSWLSVNYDPWGIAVTYAGYLCLAFSSLWLLGSRKETFFRLLRHPLWRKTGLVWLGICAFQLIAQARPVSVLARQDAEKLKMRQVIYHDRVAPFHTLARDFVIKLSGKPSYHGLTPEQVVASWLLYPEEWQHEPMFRVKSERLRQELGLKSEYAALVDLFDGKTYRLERLLQRLQDEVRNTHEKGWLENRQAKKLEKEVLELDEKAGMVLMLQKGTFIRPLPEDGSVTPLSPLRIRAEIFYHAVPFTKILFMANLSLGLLALGWWIYSCVMQEGDKARNWRSRWRWIWVWAVWMACLFHWTSYLLRWYIGGRIPLGNGHETMLFLAGFLLLCTCIWQRRFSFLLPAGLLLSGFTLLVAYLSEMNPQITPLMPVLLSPWLSLHVSLIMVSYALFALMCLCSILALGIRRHTWQRQRLTLFCRVLLYPAVLCLGIGIFIGAVWANVSWGSYWAWDPKEVWALITFMLYGMAFHVQSIPRFRNPYFFHWFLIVSFSAILMTYFGVNYVLGGMHSYAG</sequence>
<feature type="transmembrane region" description="Helical" evidence="6">
    <location>
        <begin position="665"/>
        <end position="685"/>
    </location>
</feature>
<feature type="transmembrane region" description="Helical" evidence="6">
    <location>
        <begin position="526"/>
        <end position="544"/>
    </location>
</feature>
<keyword evidence="3" id="KW-0201">Cytochrome c-type biogenesis</keyword>
<feature type="domain" description="Cytochrome c assembly protein" evidence="7">
    <location>
        <begin position="503"/>
        <end position="693"/>
    </location>
</feature>
<feature type="transmembrane region" description="Helical" evidence="6">
    <location>
        <begin position="72"/>
        <end position="91"/>
    </location>
</feature>
<dbReference type="InterPro" id="IPR045062">
    <property type="entry name" value="Cyt_c_biogenesis_CcsA/CcmC"/>
</dbReference>
<dbReference type="PANTHER" id="PTHR30071:SF1">
    <property type="entry name" value="CYTOCHROME B_B6 PROTEIN-RELATED"/>
    <property type="match status" value="1"/>
</dbReference>
<dbReference type="RefSeq" id="WP_117672316.1">
    <property type="nucleotide sequence ID" value="NZ_CABOGR010000012.1"/>
</dbReference>
<dbReference type="Proteomes" id="UP000260862">
    <property type="component" value="Unassembled WGS sequence"/>
</dbReference>
<feature type="transmembrane region" description="Helical" evidence="6">
    <location>
        <begin position="432"/>
        <end position="450"/>
    </location>
</feature>
<reference evidence="9 10" key="1">
    <citation type="submission" date="2018-08" db="EMBL/GenBank/DDBJ databases">
        <title>A genome reference for cultivated species of the human gut microbiota.</title>
        <authorList>
            <person name="Zou Y."/>
            <person name="Xue W."/>
            <person name="Luo G."/>
        </authorList>
    </citation>
    <scope>NUCLEOTIDE SEQUENCE [LARGE SCALE GENOMIC DNA]</scope>
    <source>
        <strain evidence="9 10">TF10-3AC</strain>
    </source>
</reference>
<evidence type="ECO:0000256" key="5">
    <source>
        <dbReference type="ARBA" id="ARBA00023136"/>
    </source>
</evidence>
<feature type="transmembrane region" description="Helical" evidence="6">
    <location>
        <begin position="194"/>
        <end position="214"/>
    </location>
</feature>
<feature type="transmembrane region" description="Helical" evidence="6">
    <location>
        <begin position="504"/>
        <end position="519"/>
    </location>
</feature>
<dbReference type="InterPro" id="IPR002541">
    <property type="entry name" value="Cyt_c_assembly"/>
</dbReference>
<keyword evidence="2 6" id="KW-0812">Transmembrane</keyword>
<protein>
    <submittedName>
        <fullName evidence="9">Cytochrome C biogenesis protein</fullName>
    </submittedName>
</protein>
<keyword evidence="5 6" id="KW-0472">Membrane</keyword>
<proteinExistence type="predicted"/>
<keyword evidence="10" id="KW-1185">Reference proteome</keyword>
<dbReference type="Pfam" id="PF01578">
    <property type="entry name" value="Cytochrom_C_asm"/>
    <property type="match status" value="1"/>
</dbReference>
<feature type="domain" description="ResB-like" evidence="8">
    <location>
        <begin position="67"/>
        <end position="179"/>
    </location>
</feature>
<dbReference type="GO" id="GO:0005886">
    <property type="term" value="C:plasma membrane"/>
    <property type="evidence" value="ECO:0007669"/>
    <property type="project" value="TreeGrafter"/>
</dbReference>
<feature type="transmembrane region" description="Helical" evidence="6">
    <location>
        <begin position="39"/>
        <end position="60"/>
    </location>
</feature>
<comment type="subcellular location">
    <subcellularLocation>
        <location evidence="1">Membrane</location>
        <topology evidence="1">Multi-pass membrane protein</topology>
    </subcellularLocation>
</comment>
<dbReference type="GO" id="GO:0017004">
    <property type="term" value="P:cytochrome complex assembly"/>
    <property type="evidence" value="ECO:0007669"/>
    <property type="project" value="UniProtKB-KW"/>
</dbReference>
<accession>A0A3E4N268</accession>
<dbReference type="PANTHER" id="PTHR30071">
    <property type="entry name" value="HEME EXPORTER PROTEIN C"/>
    <property type="match status" value="1"/>
</dbReference>
<name>A0A3E4N268_9BACT</name>